<name>A0A7C2ZHQ0_9AQUI</name>
<protein>
    <submittedName>
        <fullName evidence="1">Uncharacterized protein</fullName>
    </submittedName>
</protein>
<proteinExistence type="predicted"/>
<gene>
    <name evidence="1" type="ORF">ENO47_07380</name>
</gene>
<evidence type="ECO:0000313" key="1">
    <source>
        <dbReference type="EMBL" id="HEW46466.1"/>
    </source>
</evidence>
<sequence>MKGEGVNLILPLGCGSQLTPCFSNVAQGEDFLSILFGVMEEEGSDKISDNKKQEVLITSFVNVPNTIPPFKVDAPLEFKQQGVVINTKENTSQGTTVQKETKLFVDNGEFIKLPEVQQDGLEYALAFEKAEVSEEVLSFRSDKSNKVITEEFRLVHENTSLKEMENIQTTSLDKGGKKPITNNTKIAHLLNPMGVEGSYIKDKSNQGTFNQKGGNEAFINTKEPEQAIRPKESYLLEPFKNPEPTAPKEFLKPLQPFQKMQLDSKDIPLENKTVEQKVSHKDAVQSLILEDISQKDTLTLFKENAPTWEEHQKVKSEYKEERFMDDLTLHNPVRKEEATPIKQEDTKIESVRRHEPIINHEPKQISIKLDEAFLKLNLLGDKLRLSINLKEEAYRQPTEFEVQRLVQSLQNLGLNLEVLKLNGSMLYYSDQRQNKREDRERGFLSAVSEGNKVSKEEKKSFSLYL</sequence>
<accession>A0A7C2ZHQ0</accession>
<organism evidence="1">
    <name type="scientific">Hydrogenobacter sp</name>
    <dbReference type="NCBI Taxonomy" id="2152829"/>
    <lineage>
        <taxon>Bacteria</taxon>
        <taxon>Pseudomonadati</taxon>
        <taxon>Aquificota</taxon>
        <taxon>Aquificia</taxon>
        <taxon>Aquificales</taxon>
        <taxon>Aquificaceae</taxon>
        <taxon>Hydrogenobacter</taxon>
    </lineage>
</organism>
<dbReference type="AlphaFoldDB" id="A0A7C2ZHQ0"/>
<comment type="caution">
    <text evidence="1">The sequence shown here is derived from an EMBL/GenBank/DDBJ whole genome shotgun (WGS) entry which is preliminary data.</text>
</comment>
<dbReference type="EMBL" id="DSFP01000065">
    <property type="protein sequence ID" value="HEW46466.1"/>
    <property type="molecule type" value="Genomic_DNA"/>
</dbReference>
<reference evidence="1" key="1">
    <citation type="journal article" date="2020" name="mSystems">
        <title>Genome- and Community-Level Interaction Insights into Carbon Utilization and Element Cycling Functions of Hydrothermarchaeota in Hydrothermal Sediment.</title>
        <authorList>
            <person name="Zhou Z."/>
            <person name="Liu Y."/>
            <person name="Xu W."/>
            <person name="Pan J."/>
            <person name="Luo Z.H."/>
            <person name="Li M."/>
        </authorList>
    </citation>
    <scope>NUCLEOTIDE SEQUENCE [LARGE SCALE GENOMIC DNA]</scope>
    <source>
        <strain evidence="1">SpSt-132</strain>
    </source>
</reference>